<dbReference type="RefSeq" id="WP_084499255.1">
    <property type="nucleotide sequence ID" value="NZ_JAAXOS010000002.1"/>
</dbReference>
<proteinExistence type="predicted"/>
<keyword evidence="3" id="KW-1185">Reference proteome</keyword>
<evidence type="ECO:0008006" key="4">
    <source>
        <dbReference type="Google" id="ProtNLM"/>
    </source>
</evidence>
<accession>A0A7X6R1T3</accession>
<feature type="compositionally biased region" description="Basic and acidic residues" evidence="1">
    <location>
        <begin position="1"/>
        <end position="21"/>
    </location>
</feature>
<organism evidence="2 3">
    <name type="scientific">Nocardia gamkensis</name>
    <dbReference type="NCBI Taxonomy" id="352869"/>
    <lineage>
        <taxon>Bacteria</taxon>
        <taxon>Bacillati</taxon>
        <taxon>Actinomycetota</taxon>
        <taxon>Actinomycetes</taxon>
        <taxon>Mycobacteriales</taxon>
        <taxon>Nocardiaceae</taxon>
        <taxon>Nocardia</taxon>
    </lineage>
</organism>
<sequence length="331" mass="37251">MSGEPVERRGNSEADDSRIADRFPSTKTPASSLVSSSTSAFTPANDGGHTATTPPPANRVGKYQLRRLADQLSDRDWAILRSVAEHRFLTVNQICLLHFHDLGSSSGLRRTQRVLARLRKTGLLETLTRRVGGMQAGSHGLVHYVAAAGEHLLRTESGDVARRRWHEPSARFVDHHLAIADLRIELEIAQRHQALELVRHEVEPAAWRRYTGLGGALITLKPDAYFETSSTPGSDFVDAWFIEIDLGHETIRTLISKCREYEQYRRQGIEQEEGGFPWVIWSLTHKDENKAERRRVALREAIDNDRQLDPNIFHVAAPEQVLPIIQKGATI</sequence>
<dbReference type="AlphaFoldDB" id="A0A7X6R1T3"/>
<dbReference type="Pfam" id="PF13814">
    <property type="entry name" value="Replic_Relax"/>
    <property type="match status" value="1"/>
</dbReference>
<feature type="compositionally biased region" description="Low complexity" evidence="1">
    <location>
        <begin position="25"/>
        <end position="42"/>
    </location>
</feature>
<comment type="caution">
    <text evidence="2">The sequence shown here is derived from an EMBL/GenBank/DDBJ whole genome shotgun (WGS) entry which is preliminary data.</text>
</comment>
<protein>
    <recommendedName>
        <fullName evidence="4">Replication-relaxation</fullName>
    </recommendedName>
</protein>
<dbReference type="EMBL" id="JAAXOS010000002">
    <property type="protein sequence ID" value="NKY25541.1"/>
    <property type="molecule type" value="Genomic_DNA"/>
</dbReference>
<reference evidence="2 3" key="1">
    <citation type="submission" date="2020-04" db="EMBL/GenBank/DDBJ databases">
        <title>MicrobeNet Type strains.</title>
        <authorList>
            <person name="Nicholson A.C."/>
        </authorList>
    </citation>
    <scope>NUCLEOTIDE SEQUENCE [LARGE SCALE GENOMIC DNA]</scope>
    <source>
        <strain evidence="2 3">DSM 44956</strain>
    </source>
</reference>
<evidence type="ECO:0000313" key="2">
    <source>
        <dbReference type="EMBL" id="NKY25541.1"/>
    </source>
</evidence>
<evidence type="ECO:0000313" key="3">
    <source>
        <dbReference type="Proteomes" id="UP000540698"/>
    </source>
</evidence>
<evidence type="ECO:0000256" key="1">
    <source>
        <dbReference type="SAM" id="MobiDB-lite"/>
    </source>
</evidence>
<dbReference type="InterPro" id="IPR025855">
    <property type="entry name" value="Replic_Relax"/>
</dbReference>
<feature type="region of interest" description="Disordered" evidence="1">
    <location>
        <begin position="1"/>
        <end position="60"/>
    </location>
</feature>
<gene>
    <name evidence="2" type="ORF">HGB38_04730</name>
</gene>
<dbReference type="Proteomes" id="UP000540698">
    <property type="component" value="Unassembled WGS sequence"/>
</dbReference>
<name>A0A7X6R1T3_9NOCA</name>